<reference evidence="2" key="1">
    <citation type="journal article" date="2015" name="Nature">
        <title>Complex archaea that bridge the gap between prokaryotes and eukaryotes.</title>
        <authorList>
            <person name="Spang A."/>
            <person name="Saw J.H."/>
            <person name="Jorgensen S.L."/>
            <person name="Zaremba-Niedzwiedzka K."/>
            <person name="Martijn J."/>
            <person name="Lind A.E."/>
            <person name="van Eijk R."/>
            <person name="Schleper C."/>
            <person name="Guy L."/>
            <person name="Ettema T.J."/>
        </authorList>
    </citation>
    <scope>NUCLEOTIDE SEQUENCE</scope>
</reference>
<proteinExistence type="predicted"/>
<name>A0A0F9NPF1_9ZZZZ</name>
<feature type="domain" description="PD-(D/E)XK endonuclease-like" evidence="1">
    <location>
        <begin position="8"/>
        <end position="279"/>
    </location>
</feature>
<dbReference type="EMBL" id="LAZR01003869">
    <property type="protein sequence ID" value="KKN13932.1"/>
    <property type="molecule type" value="Genomic_DNA"/>
</dbReference>
<evidence type="ECO:0000313" key="2">
    <source>
        <dbReference type="EMBL" id="KKN13932.1"/>
    </source>
</evidence>
<dbReference type="InterPro" id="IPR038726">
    <property type="entry name" value="PDDEXK_AddAB-type"/>
</dbReference>
<organism evidence="2">
    <name type="scientific">marine sediment metagenome</name>
    <dbReference type="NCBI Taxonomy" id="412755"/>
    <lineage>
        <taxon>unclassified sequences</taxon>
        <taxon>metagenomes</taxon>
        <taxon>ecological metagenomes</taxon>
    </lineage>
</organism>
<accession>A0A0F9NPF1</accession>
<dbReference type="AlphaFoldDB" id="A0A0F9NPF1"/>
<comment type="caution">
    <text evidence="2">The sequence shown here is derived from an EMBL/GenBank/DDBJ whole genome shotgun (WGS) entry which is preliminary data.</text>
</comment>
<sequence>MTKPTNTLTSTSLGIFGLCQVKYHWKYERRLRPIRETAGEALTVGSAFHVGMDADDVDDGLTKLDAHFEQRSKAILDEDWFAEDALRAKVRAMVMRSWERWPDRPELRESVFHCELPARDGKASEFEYAGKIDGLATGEVYDYKSLAKAVEFFASNRLSYQPTGYLWALGKEGHEVDRIVYRLIERPTIRRKIGRKKAGKRGPPESADEYEERCLEWLDEPGHIAEEEFFFTDAKAQAFEEHLRLITEQILFIRERGSWMRNPHACRTWSRDCEYIGLCTQVADGTPLADVHTDGYEVGDAHPELTPDVIVANDEGPEEKAPF</sequence>
<dbReference type="Pfam" id="PF12705">
    <property type="entry name" value="PDDEXK_1"/>
    <property type="match status" value="1"/>
</dbReference>
<evidence type="ECO:0000259" key="1">
    <source>
        <dbReference type="Pfam" id="PF12705"/>
    </source>
</evidence>
<protein>
    <recommendedName>
        <fullName evidence="1">PD-(D/E)XK endonuclease-like domain-containing protein</fullName>
    </recommendedName>
</protein>
<gene>
    <name evidence="2" type="ORF">LCGC14_1001180</name>
</gene>